<organism evidence="4 5">
    <name type="scientific">Rhizopus azygosporus</name>
    <name type="common">Rhizopus microsporus var. azygosporus</name>
    <dbReference type="NCBI Taxonomy" id="86630"/>
    <lineage>
        <taxon>Eukaryota</taxon>
        <taxon>Fungi</taxon>
        <taxon>Fungi incertae sedis</taxon>
        <taxon>Mucoromycota</taxon>
        <taxon>Mucoromycotina</taxon>
        <taxon>Mucoromycetes</taxon>
        <taxon>Mucorales</taxon>
        <taxon>Mucorineae</taxon>
        <taxon>Rhizopodaceae</taxon>
        <taxon>Rhizopus</taxon>
    </lineage>
</organism>
<gene>
    <name evidence="4" type="ORF">CU097_000112</name>
</gene>
<dbReference type="Pfam" id="PF00076">
    <property type="entry name" value="RRM_1"/>
    <property type="match status" value="1"/>
</dbReference>
<feature type="region of interest" description="Disordered" evidence="2">
    <location>
        <begin position="224"/>
        <end position="252"/>
    </location>
</feature>
<dbReference type="SUPFAM" id="SSF54928">
    <property type="entry name" value="RNA-binding domain, RBD"/>
    <property type="match status" value="1"/>
</dbReference>
<feature type="compositionally biased region" description="Basic residues" evidence="2">
    <location>
        <begin position="86"/>
        <end position="99"/>
    </location>
</feature>
<evidence type="ECO:0000256" key="2">
    <source>
        <dbReference type="SAM" id="MobiDB-lite"/>
    </source>
</evidence>
<proteinExistence type="predicted"/>
<dbReference type="STRING" id="86630.A0A367JQU8"/>
<dbReference type="EMBL" id="PJQL01000854">
    <property type="protein sequence ID" value="RCH92255.1"/>
    <property type="molecule type" value="Genomic_DNA"/>
</dbReference>
<comment type="caution">
    <text evidence="4">The sequence shown here is derived from an EMBL/GenBank/DDBJ whole genome shotgun (WGS) entry which is preliminary data.</text>
</comment>
<sequence>MAKEKKEKKERKEKKEKKKVSEEPVEPVSGEKQKQNDDSFNVLTEMTAVALNNGNEPTEKKKKSKKTMTEEEKEEQRRINRESREKKKLKKELNKKRKRGELVEEEEEKEAVKADDDQNDTTTEEERKIKKPKTEKKEKEPEYGVWVGNLAFSTTTDTIKDFFKDCGKVKRMRCPKGNGVKNNNKGFAYVFFSTSEEQAKAIAKSEQELEGRALLIKAEDNFERADGIKPPTEKEKKEIKKQKNPPCPTLFL</sequence>
<evidence type="ECO:0000313" key="5">
    <source>
        <dbReference type="Proteomes" id="UP000252139"/>
    </source>
</evidence>
<dbReference type="GO" id="GO:0005634">
    <property type="term" value="C:nucleus"/>
    <property type="evidence" value="ECO:0007669"/>
    <property type="project" value="InterPro"/>
</dbReference>
<dbReference type="AlphaFoldDB" id="A0A367JQU8"/>
<dbReference type="PANTHER" id="PTHR48036">
    <property type="entry name" value="SPLICING FACTOR (PAD-1), PUTATIVE (AFU_ORTHOLOGUE AFUA_1G15810)-RELATED"/>
    <property type="match status" value="1"/>
</dbReference>
<protein>
    <recommendedName>
        <fullName evidence="3">RRM domain-containing protein</fullName>
    </recommendedName>
</protein>
<dbReference type="PROSITE" id="PS50102">
    <property type="entry name" value="RRM"/>
    <property type="match status" value="1"/>
</dbReference>
<feature type="compositionally biased region" description="Basic residues" evidence="2">
    <location>
        <begin position="8"/>
        <end position="18"/>
    </location>
</feature>
<evidence type="ECO:0000313" key="4">
    <source>
        <dbReference type="EMBL" id="RCH92255.1"/>
    </source>
</evidence>
<feature type="compositionally biased region" description="Polar residues" evidence="2">
    <location>
        <begin position="38"/>
        <end position="55"/>
    </location>
</feature>
<feature type="domain" description="RRM" evidence="3">
    <location>
        <begin position="143"/>
        <end position="221"/>
    </location>
</feature>
<dbReference type="OrthoDB" id="439808at2759"/>
<keyword evidence="1" id="KW-0694">RNA-binding</keyword>
<dbReference type="SMART" id="SM00360">
    <property type="entry name" value="RRM"/>
    <property type="match status" value="1"/>
</dbReference>
<evidence type="ECO:0000259" key="3">
    <source>
        <dbReference type="PROSITE" id="PS50102"/>
    </source>
</evidence>
<dbReference type="GO" id="GO:0006397">
    <property type="term" value="P:mRNA processing"/>
    <property type="evidence" value="ECO:0007669"/>
    <property type="project" value="InterPro"/>
</dbReference>
<dbReference type="InterPro" id="IPR035979">
    <property type="entry name" value="RBD_domain_sf"/>
</dbReference>
<evidence type="ECO:0000256" key="1">
    <source>
        <dbReference type="PROSITE-ProRule" id="PRU00176"/>
    </source>
</evidence>
<dbReference type="Gene3D" id="3.30.70.330">
    <property type="match status" value="1"/>
</dbReference>
<feature type="region of interest" description="Disordered" evidence="2">
    <location>
        <begin position="1"/>
        <end position="141"/>
    </location>
</feature>
<accession>A0A367JQU8</accession>
<reference evidence="4 5" key="1">
    <citation type="journal article" date="2018" name="G3 (Bethesda)">
        <title>Phylogenetic and Phylogenomic Definition of Rhizopus Species.</title>
        <authorList>
            <person name="Gryganskyi A.P."/>
            <person name="Golan J."/>
            <person name="Dolatabadi S."/>
            <person name="Mondo S."/>
            <person name="Robb S."/>
            <person name="Idnurm A."/>
            <person name="Muszewska A."/>
            <person name="Steczkiewicz K."/>
            <person name="Masonjones S."/>
            <person name="Liao H.L."/>
            <person name="Gajdeczka M.T."/>
            <person name="Anike F."/>
            <person name="Vuek A."/>
            <person name="Anishchenko I.M."/>
            <person name="Voigt K."/>
            <person name="de Hoog G.S."/>
            <person name="Smith M.E."/>
            <person name="Heitman J."/>
            <person name="Vilgalys R."/>
            <person name="Stajich J.E."/>
        </authorList>
    </citation>
    <scope>NUCLEOTIDE SEQUENCE [LARGE SCALE GENOMIC DNA]</scope>
    <source>
        <strain evidence="4 5">CBS 357.93</strain>
    </source>
</reference>
<feature type="compositionally biased region" description="Basic and acidic residues" evidence="2">
    <location>
        <begin position="224"/>
        <end position="238"/>
    </location>
</feature>
<name>A0A367JQU8_RHIAZ</name>
<dbReference type="InterPro" id="IPR006509">
    <property type="entry name" value="RBM39_SF"/>
</dbReference>
<feature type="compositionally biased region" description="Basic and acidic residues" evidence="2">
    <location>
        <begin position="67"/>
        <end position="85"/>
    </location>
</feature>
<dbReference type="GO" id="GO:0003723">
    <property type="term" value="F:RNA binding"/>
    <property type="evidence" value="ECO:0007669"/>
    <property type="project" value="UniProtKB-UniRule"/>
</dbReference>
<keyword evidence="5" id="KW-1185">Reference proteome</keyword>
<dbReference type="InterPro" id="IPR000504">
    <property type="entry name" value="RRM_dom"/>
</dbReference>
<dbReference type="InterPro" id="IPR012677">
    <property type="entry name" value="Nucleotide-bd_a/b_plait_sf"/>
</dbReference>
<feature type="non-terminal residue" evidence="4">
    <location>
        <position position="252"/>
    </location>
</feature>
<dbReference type="Proteomes" id="UP000252139">
    <property type="component" value="Unassembled WGS sequence"/>
</dbReference>